<dbReference type="Proteomes" id="UP000000329">
    <property type="component" value="Chromosome"/>
</dbReference>
<sequence>MAGQFSSCSPAGLAQESMLAINRPDAGSTPSYGDGGLLMVYCSQLFWLH</sequence>
<name>D8INY6_HERSS</name>
<dbReference type="HOGENOM" id="CLU_3136476_0_0_4"/>
<dbReference type="EMBL" id="CP002039">
    <property type="protein sequence ID" value="ADJ62806.1"/>
    <property type="molecule type" value="Genomic_DNA"/>
</dbReference>
<keyword evidence="2" id="KW-1185">Reference proteome</keyword>
<dbReference type="KEGG" id="hse:Hsero_1290"/>
<protein>
    <submittedName>
        <fullName evidence="1">Uncharacterized protein</fullName>
    </submittedName>
</protein>
<evidence type="ECO:0000313" key="2">
    <source>
        <dbReference type="Proteomes" id="UP000000329"/>
    </source>
</evidence>
<gene>
    <name evidence="1" type="ordered locus">Hsero_1290</name>
</gene>
<organism evidence="1 2">
    <name type="scientific">Herbaspirillum seropedicae (strain SmR1)</name>
    <dbReference type="NCBI Taxonomy" id="757424"/>
    <lineage>
        <taxon>Bacteria</taxon>
        <taxon>Pseudomonadati</taxon>
        <taxon>Pseudomonadota</taxon>
        <taxon>Betaproteobacteria</taxon>
        <taxon>Burkholderiales</taxon>
        <taxon>Oxalobacteraceae</taxon>
        <taxon>Herbaspirillum</taxon>
    </lineage>
</organism>
<reference evidence="1 2" key="1">
    <citation type="submission" date="2010-04" db="EMBL/GenBank/DDBJ databases">
        <title>The genome of Herbaspirillum seropedicae SmR1, an endophytic, nitrogen-fixing, plant-growth promoting beta-Proteobacteria.</title>
        <authorList>
            <person name="Pedrosa F.O."/>
            <person name="Monteiro R.A."/>
            <person name="Wassem R."/>
            <person name="Cruz L.M."/>
            <person name="Ayub R.A."/>
            <person name="Colauto N.B."/>
            <person name="Fernandez M.A."/>
            <person name="Fungaro M.H.P."/>
            <person name="Grisard E.C."/>
            <person name="Hungria M."/>
            <person name="Madeira H.M.F."/>
            <person name="Nodari R.O."/>
            <person name="Osaku C.A."/>
            <person name="Petzl-Erler M.L."/>
            <person name="Terenzi H."/>
            <person name="Vieira L.G.E."/>
            <person name="Almeida M.I.M."/>
            <person name="Alves L.R."/>
            <person name="Arantes O.M.N."/>
            <person name="Balsanelli E."/>
            <person name="Barcellos F.G."/>
            <person name="Baura V.A."/>
            <person name="Binde D.R."/>
            <person name="Campo R.J."/>
            <person name="Chubatsu L.S."/>
            <person name="Chueire L.M.O."/>
            <person name="Ciferri R.R."/>
            <person name="Correa L.C."/>
            <person name="da Conceicao Silva J.L."/>
            <person name="Dabul A.N.G."/>
            <person name="Dambros B.P."/>
            <person name="Faoro H."/>
            <person name="Favetti A."/>
            <person name="Friedermann G."/>
            <person name="Furlaneto M.C."/>
            <person name="Gasques L.S."/>
            <person name="Gimenes C.C.T."/>
            <person name="Gioppo N.M.R."/>
            <person name="Glienke-Blanco C."/>
            <person name="Godoy L.P."/>
            <person name="Guerra M.P."/>
            <person name="Karp S."/>
            <person name="Kava-Cordeiro V."/>
            <person name="Margarido V.P."/>
            <person name="Mathioni S.M."/>
            <person name="Menck-Soares M.A."/>
            <person name="Murace N.K."/>
            <person name="Nicolas M.F."/>
            <person name="Oliveira C.E.C."/>
            <person name="Pagnan N.A.B."/>
            <person name="Pamphile J.A."/>
            <person name="Patussi E.V."/>
            <person name="Pereira L.F.P."/>
            <person name="Pereira-Ferrari L."/>
            <person name="Pinto F.G.S."/>
            <person name="Precoma C."/>
            <person name="Prioli A.J."/>
            <person name="Prioli S.M.A.P."/>
            <person name="Raittz R.T."/>
            <person name="Ramos H.J.O."/>
            <person name="Ribeiro E.M.S.F."/>
            <person name="Rigo L.U."/>
            <person name="Rocha C.L.M.S.C."/>
            <person name="Rocha S.N."/>
            <person name="Santos K."/>
            <person name="Satori D."/>
            <person name="Silva A.G."/>
            <person name="Simao R.C.G."/>
            <person name="Soares M.A.M."/>
            <person name="Souza E.M."/>
            <person name="Steffens M.B.R."/>
            <person name="Steindel M."/>
            <person name="Tadra-Sfeir M.Z."/>
            <person name="Takahashi E.K."/>
            <person name="Torres R.A."/>
            <person name="Valle J.S."/>
            <person name="Vernal J.I."/>
            <person name="Vilas-Boas L.A."/>
            <person name="Watanabe M.A.E."/>
            <person name="Weiss V.A."/>
            <person name="Yates M.A."/>
            <person name="Souza E.M."/>
        </authorList>
    </citation>
    <scope>NUCLEOTIDE SEQUENCE [LARGE SCALE GENOMIC DNA]</scope>
    <source>
        <strain evidence="1 2">SmR1</strain>
    </source>
</reference>
<proteinExistence type="predicted"/>
<dbReference type="AlphaFoldDB" id="D8INY6"/>
<evidence type="ECO:0000313" key="1">
    <source>
        <dbReference type="EMBL" id="ADJ62806.1"/>
    </source>
</evidence>
<dbReference type="STRING" id="757424.Hsero_1290"/>
<accession>D8INY6</accession>